<accession>A0A9Q8LB31</accession>
<dbReference type="GO" id="GO:0005737">
    <property type="term" value="C:cytoplasm"/>
    <property type="evidence" value="ECO:0007669"/>
    <property type="project" value="TreeGrafter"/>
</dbReference>
<organism evidence="4 5">
    <name type="scientific">Passalora fulva</name>
    <name type="common">Tomato leaf mold</name>
    <name type="synonym">Cladosporium fulvum</name>
    <dbReference type="NCBI Taxonomy" id="5499"/>
    <lineage>
        <taxon>Eukaryota</taxon>
        <taxon>Fungi</taxon>
        <taxon>Dikarya</taxon>
        <taxon>Ascomycota</taxon>
        <taxon>Pezizomycotina</taxon>
        <taxon>Dothideomycetes</taxon>
        <taxon>Dothideomycetidae</taxon>
        <taxon>Mycosphaerellales</taxon>
        <taxon>Mycosphaerellaceae</taxon>
        <taxon>Fulvia</taxon>
    </lineage>
</organism>
<dbReference type="Pfam" id="PF22725">
    <property type="entry name" value="GFO_IDH_MocA_C3"/>
    <property type="match status" value="1"/>
</dbReference>
<dbReference type="Pfam" id="PF01408">
    <property type="entry name" value="GFO_IDH_MocA"/>
    <property type="match status" value="1"/>
</dbReference>
<gene>
    <name evidence="4" type="ORF">CLAFUR5_03496</name>
</gene>
<comment type="similarity">
    <text evidence="1">Belongs to the Gfo/Idh/MocA family.</text>
</comment>
<sequence>MARSMGVAIIGSGILVVDEHLPAVQACDELSLKAIYSRTLKSAQEASKDLSGVDLYSEDSEMSYRELTPRTGRCRGGHHCPRDTSSPDLHPQALAAGNHVLAEKPLAKDLATALELLDWCKNNTDPSKVLFAVAENFRFTGVFAKAAEQVQALGKIQVLNAKVHFHIADGWKYTNTAWRQKPEYQGGYLLDFGVHMMAVIRRPVGKEARVKQISAFTSAIAAPPSLGRYHDCYPAA</sequence>
<dbReference type="Proteomes" id="UP000756132">
    <property type="component" value="Chromosome 2"/>
</dbReference>
<dbReference type="GO" id="GO:0006740">
    <property type="term" value="P:NADPH regeneration"/>
    <property type="evidence" value="ECO:0007669"/>
    <property type="project" value="TreeGrafter"/>
</dbReference>
<proteinExistence type="inferred from homology"/>
<evidence type="ECO:0000256" key="1">
    <source>
        <dbReference type="ARBA" id="ARBA00010928"/>
    </source>
</evidence>
<reference evidence="4" key="1">
    <citation type="submission" date="2021-12" db="EMBL/GenBank/DDBJ databases">
        <authorList>
            <person name="Zaccaron A."/>
            <person name="Stergiopoulos I."/>
        </authorList>
    </citation>
    <scope>NUCLEOTIDE SEQUENCE</scope>
    <source>
        <strain evidence="4">Race5_Kim</strain>
    </source>
</reference>
<dbReference type="GO" id="GO:0016491">
    <property type="term" value="F:oxidoreductase activity"/>
    <property type="evidence" value="ECO:0007669"/>
    <property type="project" value="TreeGrafter"/>
</dbReference>
<dbReference type="Gene3D" id="3.40.50.720">
    <property type="entry name" value="NAD(P)-binding Rossmann-like Domain"/>
    <property type="match status" value="1"/>
</dbReference>
<evidence type="ECO:0000313" key="4">
    <source>
        <dbReference type="EMBL" id="UJO14127.1"/>
    </source>
</evidence>
<dbReference type="InterPro" id="IPR000683">
    <property type="entry name" value="Gfo/Idh/MocA-like_OxRdtase_N"/>
</dbReference>
<protein>
    <recommendedName>
        <fullName evidence="6">Gfo/Idh/MocA-like oxidoreductase N-terminal domain-containing protein</fullName>
    </recommendedName>
</protein>
<reference evidence="4" key="2">
    <citation type="journal article" date="2022" name="Microb. Genom.">
        <title>A chromosome-scale genome assembly of the tomato pathogen Cladosporium fulvum reveals a compartmentalized genome architecture and the presence of a dispensable chromosome.</title>
        <authorList>
            <person name="Zaccaron A.Z."/>
            <person name="Chen L.H."/>
            <person name="Samaras A."/>
            <person name="Stergiopoulos I."/>
        </authorList>
    </citation>
    <scope>NUCLEOTIDE SEQUENCE</scope>
    <source>
        <strain evidence="4">Race5_Kim</strain>
    </source>
</reference>
<evidence type="ECO:0000313" key="5">
    <source>
        <dbReference type="Proteomes" id="UP000756132"/>
    </source>
</evidence>
<evidence type="ECO:0000259" key="2">
    <source>
        <dbReference type="Pfam" id="PF01408"/>
    </source>
</evidence>
<dbReference type="Gene3D" id="3.30.360.10">
    <property type="entry name" value="Dihydrodipicolinate Reductase, domain 2"/>
    <property type="match status" value="1"/>
</dbReference>
<dbReference type="EMBL" id="CP090164">
    <property type="protein sequence ID" value="UJO14127.1"/>
    <property type="molecule type" value="Genomic_DNA"/>
</dbReference>
<feature type="domain" description="GFO/IDH/MocA-like oxidoreductase" evidence="3">
    <location>
        <begin position="150"/>
        <end position="219"/>
    </location>
</feature>
<feature type="domain" description="Gfo/Idh/MocA-like oxidoreductase N-terminal" evidence="2">
    <location>
        <begin position="6"/>
        <end position="123"/>
    </location>
</feature>
<keyword evidence="5" id="KW-1185">Reference proteome</keyword>
<dbReference type="RefSeq" id="XP_047758493.1">
    <property type="nucleotide sequence ID" value="XM_047902644.1"/>
</dbReference>
<evidence type="ECO:0008006" key="6">
    <source>
        <dbReference type="Google" id="ProtNLM"/>
    </source>
</evidence>
<dbReference type="OrthoDB" id="64915at2759"/>
<dbReference type="GeneID" id="71983374"/>
<name>A0A9Q8LB31_PASFU</name>
<dbReference type="PANTHER" id="PTHR42840:SF5">
    <property type="entry name" value="NAD(P)-BINDING ROSSMANN-FOLD SUPERFAMILY PROTEIN"/>
    <property type="match status" value="1"/>
</dbReference>
<dbReference type="SUPFAM" id="SSF51735">
    <property type="entry name" value="NAD(P)-binding Rossmann-fold domains"/>
    <property type="match status" value="1"/>
</dbReference>
<dbReference type="AlphaFoldDB" id="A0A9Q8LB31"/>
<dbReference type="InterPro" id="IPR055170">
    <property type="entry name" value="GFO_IDH_MocA-like_dom"/>
</dbReference>
<evidence type="ECO:0000259" key="3">
    <source>
        <dbReference type="Pfam" id="PF22725"/>
    </source>
</evidence>
<dbReference type="PANTHER" id="PTHR42840">
    <property type="entry name" value="NAD(P)-BINDING ROSSMANN-FOLD SUPERFAMILY PROTEIN-RELATED"/>
    <property type="match status" value="1"/>
</dbReference>
<dbReference type="KEGG" id="ffu:CLAFUR5_03496"/>
<dbReference type="InterPro" id="IPR036291">
    <property type="entry name" value="NAD(P)-bd_dom_sf"/>
</dbReference>
<dbReference type="GO" id="GO:0000166">
    <property type="term" value="F:nucleotide binding"/>
    <property type="evidence" value="ECO:0007669"/>
    <property type="project" value="InterPro"/>
</dbReference>